<comment type="caution">
    <text evidence="2">The sequence shown here is derived from an EMBL/GenBank/DDBJ whole genome shotgun (WGS) entry which is preliminary data.</text>
</comment>
<evidence type="ECO:0000313" key="3">
    <source>
        <dbReference type="Proteomes" id="UP001501771"/>
    </source>
</evidence>
<keyword evidence="3" id="KW-1185">Reference proteome</keyword>
<dbReference type="Proteomes" id="UP001501771">
    <property type="component" value="Unassembled WGS sequence"/>
</dbReference>
<protein>
    <recommendedName>
        <fullName evidence="4">DUF2530 domain-containing protein</fullName>
    </recommendedName>
</protein>
<feature type="transmembrane region" description="Helical" evidence="1">
    <location>
        <begin position="63"/>
        <end position="80"/>
    </location>
</feature>
<dbReference type="Pfam" id="PF10745">
    <property type="entry name" value="DUF2530"/>
    <property type="match status" value="1"/>
</dbReference>
<organism evidence="2 3">
    <name type="scientific">Nocardioides koreensis</name>
    <dbReference type="NCBI Taxonomy" id="433651"/>
    <lineage>
        <taxon>Bacteria</taxon>
        <taxon>Bacillati</taxon>
        <taxon>Actinomycetota</taxon>
        <taxon>Actinomycetes</taxon>
        <taxon>Propionibacteriales</taxon>
        <taxon>Nocardioidaceae</taxon>
        <taxon>Nocardioides</taxon>
    </lineage>
</organism>
<evidence type="ECO:0008006" key="4">
    <source>
        <dbReference type="Google" id="ProtNLM"/>
    </source>
</evidence>
<accession>A0ABP5KSJ9</accession>
<keyword evidence="1" id="KW-0812">Transmembrane</keyword>
<sequence>MAVEFRDEQPMKHEIGSRTYIVADVEPLDVDGVRTVEVGVALWLVGFVALLPFYGRLEDAGNVWWLWTCLAGFGLGLFGLEYCRRRRKARAAERRAAG</sequence>
<gene>
    <name evidence="2" type="ORF">GCM10009844_03300</name>
</gene>
<evidence type="ECO:0000256" key="1">
    <source>
        <dbReference type="SAM" id="Phobius"/>
    </source>
</evidence>
<reference evidence="3" key="1">
    <citation type="journal article" date="2019" name="Int. J. Syst. Evol. Microbiol.">
        <title>The Global Catalogue of Microorganisms (GCM) 10K type strain sequencing project: providing services to taxonomists for standard genome sequencing and annotation.</title>
        <authorList>
            <consortium name="The Broad Institute Genomics Platform"/>
            <consortium name="The Broad Institute Genome Sequencing Center for Infectious Disease"/>
            <person name="Wu L."/>
            <person name="Ma J."/>
        </authorList>
    </citation>
    <scope>NUCLEOTIDE SEQUENCE [LARGE SCALE GENOMIC DNA]</scope>
    <source>
        <strain evidence="3">JCM 16022</strain>
    </source>
</reference>
<dbReference type="EMBL" id="BAAAQR010000001">
    <property type="protein sequence ID" value="GAA2136800.1"/>
    <property type="molecule type" value="Genomic_DNA"/>
</dbReference>
<dbReference type="InterPro" id="IPR019681">
    <property type="entry name" value="DUF2530"/>
</dbReference>
<feature type="transmembrane region" description="Helical" evidence="1">
    <location>
        <begin position="38"/>
        <end position="57"/>
    </location>
</feature>
<keyword evidence="1" id="KW-1133">Transmembrane helix</keyword>
<name>A0ABP5KSJ9_9ACTN</name>
<evidence type="ECO:0000313" key="2">
    <source>
        <dbReference type="EMBL" id="GAA2136800.1"/>
    </source>
</evidence>
<keyword evidence="1" id="KW-0472">Membrane</keyword>
<proteinExistence type="predicted"/>